<evidence type="ECO:0000313" key="4">
    <source>
        <dbReference type="Proteomes" id="UP000472262"/>
    </source>
</evidence>
<dbReference type="InterPro" id="IPR012677">
    <property type="entry name" value="Nucleotide-bd_a/b_plait_sf"/>
</dbReference>
<dbReference type="GO" id="GO:0003723">
    <property type="term" value="F:RNA binding"/>
    <property type="evidence" value="ECO:0007669"/>
    <property type="project" value="InterPro"/>
</dbReference>
<dbReference type="Ensembl" id="ENSSGRT00000100557.1">
    <property type="protein sequence ID" value="ENSSGRP00000094496.1"/>
    <property type="gene ID" value="ENSSGRG00000047268.1"/>
</dbReference>
<dbReference type="InterPro" id="IPR039878">
    <property type="entry name" value="RBM33"/>
</dbReference>
<dbReference type="InterPro" id="IPR000504">
    <property type="entry name" value="RRM_dom"/>
</dbReference>
<feature type="compositionally biased region" description="Polar residues" evidence="1">
    <location>
        <begin position="722"/>
        <end position="745"/>
    </location>
</feature>
<feature type="compositionally biased region" description="Gly residues" evidence="1">
    <location>
        <begin position="294"/>
        <end position="327"/>
    </location>
</feature>
<feature type="region of interest" description="Disordered" evidence="1">
    <location>
        <begin position="609"/>
        <end position="644"/>
    </location>
</feature>
<dbReference type="Proteomes" id="UP000472262">
    <property type="component" value="Unassembled WGS sequence"/>
</dbReference>
<reference evidence="3" key="1">
    <citation type="submission" date="2025-08" db="UniProtKB">
        <authorList>
            <consortium name="Ensembl"/>
        </authorList>
    </citation>
    <scope>IDENTIFICATION</scope>
</reference>
<dbReference type="FunCoup" id="A0A672RZ59">
    <property type="interactions" value="904"/>
</dbReference>
<feature type="compositionally biased region" description="Polar residues" evidence="1">
    <location>
        <begin position="765"/>
        <end position="787"/>
    </location>
</feature>
<feature type="compositionally biased region" description="Basic and acidic residues" evidence="1">
    <location>
        <begin position="274"/>
        <end position="290"/>
    </location>
</feature>
<dbReference type="CTD" id="100149667"/>
<feature type="domain" description="RRM" evidence="2">
    <location>
        <begin position="1132"/>
        <end position="1199"/>
    </location>
</feature>
<dbReference type="PANTHER" id="PTHR22014">
    <property type="entry name" value="RNA-BINDING PROTEIN 33"/>
    <property type="match status" value="1"/>
</dbReference>
<name>A0A672RZ59_SINGR</name>
<feature type="compositionally biased region" description="Pro residues" evidence="1">
    <location>
        <begin position="908"/>
        <end position="925"/>
    </location>
</feature>
<dbReference type="Gene3D" id="3.30.70.330">
    <property type="match status" value="1"/>
</dbReference>
<evidence type="ECO:0000256" key="1">
    <source>
        <dbReference type="SAM" id="MobiDB-lite"/>
    </source>
</evidence>
<dbReference type="PANTHER" id="PTHR22014:SF2">
    <property type="entry name" value="RNA-BINDING PROTEIN 33"/>
    <property type="match status" value="1"/>
</dbReference>
<feature type="compositionally biased region" description="Basic residues" evidence="1">
    <location>
        <begin position="439"/>
        <end position="458"/>
    </location>
</feature>
<sequence length="1203" mass="133055">MATNAGDDEFDEYDKPGAERSRRRRGEDDDLESDLEEGDLLEEDWLSSKKNPSEMSDEELNDDLLQSDEEDQNASGQGEVVSLNATLGLGTSGHLQDEDPDGGGYTEYAYEETEGGQPGFSQGGEYEGNEYQGEDRGVEYTGDQNCEEYQDEVLELQIDEPLDDDFQVDEYPTEYREEQTDRQEVPEEEEHEEETEEQDNSQVTELEEVDNENDPEAEAEPDADVKEESDEEEEDIEESGRLRFKTERKDDTVVRLSDATSKRRNIPDTLELSDAAKADLREFEERERQRKQGRFGGRGRGADGGRGGMAGRGGVRGRGGAGGRGAGGRGDFPLFGMGGFRGDGVGSRGRINEQRPPLMQVNLGMQQQLRMTPPLQHHHHQSRLPGPRGSGGPGLFSDPGTPIPQQPLQLMMPRLAHHSPGPRTQHDTHVPCLLNSPLRHSRAHPNQHQQHQQHHPKNIHINPHFRGPSSSPVQVPSMPPVQNQPRPNIAPQRLPAPPDFQQHLQGNFGPPQRSLPPQDQWRGPPPHHQDPEHFFPGEPRFSGQHMFDQLGPAPLMNNSVLPISGHGPPSFPLQGGLGSPGFGSLGLRQNQGPQGGGMFQREPPRLGLALQHGGPPGPPGPRGFVGHRQPFLPQQQGPPFSPQHMQFGMQVRQRGLMQQPLHHDLPLSHQPLHQQQQQQHQQHRQDLPPQGLPHSQPPPQHQQHHQHHPKDQHPMVHLSQPHFRQSIQSGNRQMQSRPQGNQQRNNHARPKMTPTPPLQQIPPQRNSNLRELPIATSNNNNRPSVPSGQAKPVTRATQNVRQGQAARAGPAGRGGSVAQGLGAAKAPEQPSVSEMKKECPAAQSSTTPEDPDEDEETRQYRLKIEEQKRLREEILKRKEQRRQMQAGMRKKELMERISGQNPNQTPQTPIPTPNPTPAAQPPQPVPSLISNGTPQNLSTGLSSPRPTVKASLQNTKPLAQTSGWSGLQKQQSAGPDASQQGQWQPPQKRTLTPQNTQRQGAAQTSPLEEPLGQPQPGGKRTVMQRASSTESPQVPQKVRVVKRLGEQADAGPNTGPPQQQQQPIGRPAPQQRLGPIRKVTMATGGVQNQQQAGHGMANQTNRVVVRGRARGRGGGRVMMQQNPKAQDCQRSTVCIEGLSTTTTNKQLMNLLNSIGPVEMFTMLPEQRKAIAKFVNPQHAASFQHSFHRHMIDLSHIDVSIIDG</sequence>
<feature type="compositionally biased region" description="Acidic residues" evidence="1">
    <location>
        <begin position="28"/>
        <end position="45"/>
    </location>
</feature>
<feature type="compositionally biased region" description="Acidic residues" evidence="1">
    <location>
        <begin position="1"/>
        <end position="12"/>
    </location>
</feature>
<feature type="region of interest" description="Disordered" evidence="1">
    <location>
        <begin position="1"/>
        <end position="327"/>
    </location>
</feature>
<dbReference type="InterPro" id="IPR035979">
    <property type="entry name" value="RBD_domain_sf"/>
</dbReference>
<accession>A0A672RZ59</accession>
<evidence type="ECO:0000259" key="2">
    <source>
        <dbReference type="SMART" id="SM00360"/>
    </source>
</evidence>
<reference evidence="3" key="2">
    <citation type="submission" date="2025-09" db="UniProtKB">
        <authorList>
            <consortium name="Ensembl"/>
        </authorList>
    </citation>
    <scope>IDENTIFICATION</scope>
</reference>
<evidence type="ECO:0000313" key="3">
    <source>
        <dbReference type="Ensembl" id="ENSSGRP00000094496.1"/>
    </source>
</evidence>
<feature type="compositionally biased region" description="Low complexity" evidence="1">
    <location>
        <begin position="801"/>
        <end position="810"/>
    </location>
</feature>
<proteinExistence type="predicted"/>
<feature type="compositionally biased region" description="Polar residues" evidence="1">
    <location>
        <begin position="928"/>
        <end position="1006"/>
    </location>
</feature>
<feature type="compositionally biased region" description="Basic and acidic residues" evidence="1">
    <location>
        <begin position="173"/>
        <end position="185"/>
    </location>
</feature>
<dbReference type="AlphaFoldDB" id="A0A672RZ59"/>
<feature type="compositionally biased region" description="Acidic residues" evidence="1">
    <location>
        <begin position="55"/>
        <end position="72"/>
    </location>
</feature>
<feature type="compositionally biased region" description="Low complexity" evidence="1">
    <location>
        <begin position="1051"/>
        <end position="1071"/>
    </location>
</feature>
<feature type="region of interest" description="Disordered" evidence="1">
    <location>
        <begin position="670"/>
        <end position="1071"/>
    </location>
</feature>
<feature type="compositionally biased region" description="Acidic residues" evidence="1">
    <location>
        <begin position="186"/>
        <end position="237"/>
    </location>
</feature>
<feature type="compositionally biased region" description="Low complexity" evidence="1">
    <location>
        <begin position="468"/>
        <end position="485"/>
    </location>
</feature>
<feature type="compositionally biased region" description="Low complexity" evidence="1">
    <location>
        <begin position="670"/>
        <end position="680"/>
    </location>
</feature>
<gene>
    <name evidence="3" type="primary">rbm33a</name>
</gene>
<dbReference type="OrthoDB" id="5990677at2759"/>
<dbReference type="RefSeq" id="XP_016135487.1">
    <property type="nucleotide sequence ID" value="XM_016280001.1"/>
</dbReference>
<organism evidence="3 4">
    <name type="scientific">Sinocyclocheilus grahami</name>
    <name type="common">Dianchi golden-line fish</name>
    <name type="synonym">Barbus grahami</name>
    <dbReference type="NCBI Taxonomy" id="75366"/>
    <lineage>
        <taxon>Eukaryota</taxon>
        <taxon>Metazoa</taxon>
        <taxon>Chordata</taxon>
        <taxon>Craniata</taxon>
        <taxon>Vertebrata</taxon>
        <taxon>Euteleostomi</taxon>
        <taxon>Actinopterygii</taxon>
        <taxon>Neopterygii</taxon>
        <taxon>Teleostei</taxon>
        <taxon>Ostariophysi</taxon>
        <taxon>Cypriniformes</taxon>
        <taxon>Cyprinidae</taxon>
        <taxon>Cyprininae</taxon>
        <taxon>Sinocyclocheilus</taxon>
    </lineage>
</organism>
<feature type="compositionally biased region" description="Basic and acidic residues" evidence="1">
    <location>
        <begin position="238"/>
        <end position="253"/>
    </location>
</feature>
<feature type="region of interest" description="Disordered" evidence="1">
    <location>
        <begin position="372"/>
        <end position="534"/>
    </location>
</feature>
<protein>
    <submittedName>
        <fullName evidence="3">RNA binding motif protein 33</fullName>
    </submittedName>
</protein>
<feature type="compositionally biased region" description="Basic and acidic residues" evidence="1">
    <location>
        <begin position="857"/>
        <end position="877"/>
    </location>
</feature>
<feature type="compositionally biased region" description="Low complexity" evidence="1">
    <location>
        <begin position="629"/>
        <end position="638"/>
    </location>
</feature>
<dbReference type="SUPFAM" id="SSF54928">
    <property type="entry name" value="RNA-binding domain, RBD"/>
    <property type="match status" value="1"/>
</dbReference>
<feature type="compositionally biased region" description="Acidic residues" evidence="1">
    <location>
        <begin position="145"/>
        <end position="172"/>
    </location>
</feature>
<feature type="compositionally biased region" description="Gly residues" evidence="1">
    <location>
        <begin position="116"/>
        <end position="126"/>
    </location>
</feature>
<dbReference type="SMART" id="SM00360">
    <property type="entry name" value="RRM"/>
    <property type="match status" value="1"/>
</dbReference>
<dbReference type="GeneID" id="107591010"/>
<dbReference type="OMA" id="EQHNSPA"/>
<keyword evidence="4" id="KW-1185">Reference proteome</keyword>
<feature type="compositionally biased region" description="Polar residues" evidence="1">
    <location>
        <begin position="1024"/>
        <end position="1034"/>
    </location>
</feature>
<dbReference type="InParanoid" id="A0A672RZ59"/>
<dbReference type="KEGG" id="sgh:107591010"/>